<evidence type="ECO:0000256" key="1">
    <source>
        <dbReference type="ARBA" id="ARBA00004651"/>
    </source>
</evidence>
<feature type="transmembrane region" description="Helical" evidence="10">
    <location>
        <begin position="96"/>
        <end position="114"/>
    </location>
</feature>
<evidence type="ECO:0000313" key="12">
    <source>
        <dbReference type="EMBL" id="AFP05648.1"/>
    </source>
</evidence>
<comment type="subcellular location">
    <subcellularLocation>
        <location evidence="1">Cell membrane</location>
        <topology evidence="1">Multi-pass membrane protein</topology>
    </subcellularLocation>
</comment>
<evidence type="ECO:0000256" key="5">
    <source>
        <dbReference type="ARBA" id="ARBA00023040"/>
    </source>
</evidence>
<evidence type="ECO:0000256" key="8">
    <source>
        <dbReference type="ARBA" id="ARBA00023224"/>
    </source>
</evidence>
<feature type="transmembrane region" description="Helical" evidence="10">
    <location>
        <begin position="55"/>
        <end position="76"/>
    </location>
</feature>
<evidence type="ECO:0000256" key="3">
    <source>
        <dbReference type="ARBA" id="ARBA00022692"/>
    </source>
</evidence>
<keyword evidence="6 10" id="KW-0472">Membrane</keyword>
<dbReference type="PANTHER" id="PTHR24231">
    <property type="entry name" value="PURINOCEPTOR-RELATED G-PROTEIN COUPLED RECEPTOR"/>
    <property type="match status" value="1"/>
</dbReference>
<evidence type="ECO:0000256" key="6">
    <source>
        <dbReference type="ARBA" id="ARBA00023136"/>
    </source>
</evidence>
<dbReference type="GO" id="GO:0045031">
    <property type="term" value="F:G protein-coupled ATP receptor activity"/>
    <property type="evidence" value="ECO:0007669"/>
    <property type="project" value="InterPro"/>
</dbReference>
<dbReference type="GO" id="GO:0023041">
    <property type="term" value="P:neuronal signal transduction"/>
    <property type="evidence" value="ECO:0007669"/>
    <property type="project" value="InterPro"/>
</dbReference>
<organism evidence="12">
    <name type="scientific">Callorhinchus milii</name>
    <name type="common">Ghost shark</name>
    <dbReference type="NCBI Taxonomy" id="7868"/>
    <lineage>
        <taxon>Eukaryota</taxon>
        <taxon>Metazoa</taxon>
        <taxon>Chordata</taxon>
        <taxon>Craniata</taxon>
        <taxon>Vertebrata</taxon>
        <taxon>Chondrichthyes</taxon>
        <taxon>Holocephali</taxon>
        <taxon>Chimaeriformes</taxon>
        <taxon>Callorhinchidae</taxon>
        <taxon>Callorhinchus</taxon>
    </lineage>
</organism>
<dbReference type="GO" id="GO:0005886">
    <property type="term" value="C:plasma membrane"/>
    <property type="evidence" value="ECO:0007669"/>
    <property type="project" value="UniProtKB-SubCell"/>
</dbReference>
<reference evidence="14" key="1">
    <citation type="journal article" date="2006" name="Science">
        <title>Ancient noncoding elements conserved in the human genome.</title>
        <authorList>
            <person name="Venkatesh B."/>
            <person name="Kirkness E.F."/>
            <person name="Loh Y.H."/>
            <person name="Halpern A.L."/>
            <person name="Lee A.P."/>
            <person name="Johnson J."/>
            <person name="Dandona N."/>
            <person name="Viswanathan L.D."/>
            <person name="Tay A."/>
            <person name="Venter J.C."/>
            <person name="Strausberg R.L."/>
            <person name="Brenner S."/>
        </authorList>
    </citation>
    <scope>NUCLEOTIDE SEQUENCE [LARGE SCALE GENOMIC DNA]</scope>
</reference>
<dbReference type="InterPro" id="IPR017452">
    <property type="entry name" value="GPCR_Rhodpsn_7TM"/>
</dbReference>
<dbReference type="PANTHER" id="PTHR24231:SF46">
    <property type="entry name" value="P2Y PURINOCEPTOR 11"/>
    <property type="match status" value="1"/>
</dbReference>
<keyword evidence="4 10" id="KW-1133">Transmembrane helix</keyword>
<feature type="domain" description="G-protein coupled receptors family 1 profile" evidence="11">
    <location>
        <begin position="34"/>
        <end position="286"/>
    </location>
</feature>
<dbReference type="SUPFAM" id="SSF81321">
    <property type="entry name" value="Family A G protein-coupled receptor-like"/>
    <property type="match status" value="1"/>
</dbReference>
<dbReference type="PROSITE" id="PS00237">
    <property type="entry name" value="G_PROTEIN_RECEP_F1_1"/>
    <property type="match status" value="1"/>
</dbReference>
<reference evidence="12 14" key="3">
    <citation type="journal article" date="2014" name="Nature">
        <title>Elephant shark genome provides unique insights into gnathostome evolution.</title>
        <authorList>
            <consortium name="International Elephant Shark Genome Sequencing Consortium"/>
            <person name="Venkatesh B."/>
            <person name="Lee A.P."/>
            <person name="Ravi V."/>
            <person name="Maurya A.K."/>
            <person name="Lian M.M."/>
            <person name="Swann J.B."/>
            <person name="Ohta Y."/>
            <person name="Flajnik M.F."/>
            <person name="Sutoh Y."/>
            <person name="Kasahara M."/>
            <person name="Hoon S."/>
            <person name="Gangu V."/>
            <person name="Roy S.W."/>
            <person name="Irimia M."/>
            <person name="Korzh V."/>
            <person name="Kondrychyn I."/>
            <person name="Lim Z.W."/>
            <person name="Tay B.H."/>
            <person name="Tohari S."/>
            <person name="Kong K.W."/>
            <person name="Ho S."/>
            <person name="Lorente-Galdos B."/>
            <person name="Quilez J."/>
            <person name="Marques-Bonet T."/>
            <person name="Raney B.J."/>
            <person name="Ingham P.W."/>
            <person name="Tay A."/>
            <person name="Hillier L.W."/>
            <person name="Minx P."/>
            <person name="Boehm T."/>
            <person name="Wilson R.K."/>
            <person name="Brenner S."/>
            <person name="Warren W.C."/>
        </authorList>
    </citation>
    <scope>NUCLEOTIDE SEQUENCE</scope>
    <source>
        <tissue evidence="12">Spleen</tissue>
    </source>
</reference>
<dbReference type="GO" id="GO:0030594">
    <property type="term" value="F:neurotransmitter receptor activity"/>
    <property type="evidence" value="ECO:0007669"/>
    <property type="project" value="InterPro"/>
</dbReference>
<feature type="transmembrane region" description="Helical" evidence="10">
    <location>
        <begin position="20"/>
        <end position="43"/>
    </location>
</feature>
<feature type="transmembrane region" description="Helical" evidence="10">
    <location>
        <begin position="224"/>
        <end position="245"/>
    </location>
</feature>
<dbReference type="STRING" id="7868.ENSCMIP00000011243"/>
<dbReference type="EMBL" id="JW873130">
    <property type="protein sequence ID" value="AFP05648.1"/>
    <property type="molecule type" value="mRNA"/>
</dbReference>
<dbReference type="Ensembl" id="ENSCMIT00000011523.1">
    <property type="protein sequence ID" value="ENSCMIP00000011243.1"/>
    <property type="gene ID" value="ENSCMIG00000005841.1"/>
</dbReference>
<keyword evidence="2" id="KW-1003">Cell membrane</keyword>
<accession>V9L2Q3</accession>
<evidence type="ECO:0000256" key="2">
    <source>
        <dbReference type="ARBA" id="ARBA00022475"/>
    </source>
</evidence>
<dbReference type="Proteomes" id="UP000314986">
    <property type="component" value="Unassembled WGS sequence"/>
</dbReference>
<evidence type="ECO:0000259" key="11">
    <source>
        <dbReference type="PROSITE" id="PS50262"/>
    </source>
</evidence>
<dbReference type="CDD" id="cd15376">
    <property type="entry name" value="7tmA_P2Y11"/>
    <property type="match status" value="1"/>
</dbReference>
<evidence type="ECO:0000313" key="13">
    <source>
        <dbReference type="Ensembl" id="ENSCMIP00000011243.1"/>
    </source>
</evidence>
<evidence type="ECO:0000256" key="4">
    <source>
        <dbReference type="ARBA" id="ARBA00022989"/>
    </source>
</evidence>
<dbReference type="InterPro" id="IPR027677">
    <property type="entry name" value="P2Y11_rcpt"/>
</dbReference>
<dbReference type="OMA" id="MYQVSKG"/>
<name>V9L2Q3_CALMI</name>
<dbReference type="Gene3D" id="1.20.1070.10">
    <property type="entry name" value="Rhodopsin 7-helix transmembrane proteins"/>
    <property type="match status" value="1"/>
</dbReference>
<dbReference type="InterPro" id="IPR000276">
    <property type="entry name" value="GPCR_Rhodpsn"/>
</dbReference>
<evidence type="ECO:0000256" key="7">
    <source>
        <dbReference type="ARBA" id="ARBA00023170"/>
    </source>
</evidence>
<reference evidence="13" key="4">
    <citation type="submission" date="2025-05" db="UniProtKB">
        <authorList>
            <consortium name="Ensembl"/>
        </authorList>
    </citation>
    <scope>IDENTIFICATION</scope>
</reference>
<dbReference type="PROSITE" id="PS50262">
    <property type="entry name" value="G_PROTEIN_RECEP_F1_2"/>
    <property type="match status" value="1"/>
</dbReference>
<keyword evidence="7 9" id="KW-0675">Receptor</keyword>
<keyword evidence="14" id="KW-1185">Reference proteome</keyword>
<feature type="transmembrane region" description="Helical" evidence="10">
    <location>
        <begin position="180"/>
        <end position="204"/>
    </location>
</feature>
<evidence type="ECO:0000313" key="14">
    <source>
        <dbReference type="Proteomes" id="UP000314986"/>
    </source>
</evidence>
<evidence type="ECO:0000256" key="10">
    <source>
        <dbReference type="SAM" id="Phobius"/>
    </source>
</evidence>
<dbReference type="GeneTree" id="ENSGT01030000234621"/>
<sequence>MSNANGSSNDSFGAVQMAVLPPLLGVECVLALAGNSLAVWLFVCRVARPWHSGTVLAFSLALSDLLYAASLPLLIAYYASGKSWRFGQSLCRAERFLFTCNLYGSILFITFISLNRYLGIVRPMLARAHVRPGRAKLASLAGWLLTAAITGPTLSYSQLEERHGKLQCLGTAVDARLAGYLHYSLFLAVWSCALPFLVTLSCYLSVVRAVWASPSVERAERHRVLALVLVVLSLYGVSFLPYTVLRNVNLYRRLHGLDQAAGGIYKAYQVSKGLVTLNACLHPLLYAALPEHAKALCCPGRGQQDTPAYTGATEVHV</sequence>
<dbReference type="Pfam" id="PF00001">
    <property type="entry name" value="7tm_1"/>
    <property type="match status" value="1"/>
</dbReference>
<dbReference type="PRINTS" id="PR01157">
    <property type="entry name" value="P2YPURNOCPTR"/>
</dbReference>
<evidence type="ECO:0000256" key="9">
    <source>
        <dbReference type="RuleBase" id="RU000688"/>
    </source>
</evidence>
<reference evidence="14" key="2">
    <citation type="journal article" date="2007" name="PLoS Biol.">
        <title>Survey sequencing and comparative analysis of the elephant shark (Callorhinchus milii) genome.</title>
        <authorList>
            <person name="Venkatesh B."/>
            <person name="Kirkness E.F."/>
            <person name="Loh Y.H."/>
            <person name="Halpern A.L."/>
            <person name="Lee A.P."/>
            <person name="Johnson J."/>
            <person name="Dandona N."/>
            <person name="Viswanathan L.D."/>
            <person name="Tay A."/>
            <person name="Venter J.C."/>
            <person name="Strausberg R.L."/>
            <person name="Brenner S."/>
        </authorList>
    </citation>
    <scope>NUCLEOTIDE SEQUENCE [LARGE SCALE GENOMIC DNA]</scope>
</reference>
<dbReference type="GO" id="GO:0019722">
    <property type="term" value="P:calcium-mediated signaling"/>
    <property type="evidence" value="ECO:0007669"/>
    <property type="project" value="TreeGrafter"/>
</dbReference>
<keyword evidence="8 9" id="KW-0807">Transducer</keyword>
<dbReference type="PRINTS" id="PR00237">
    <property type="entry name" value="GPCRRHODOPSN"/>
</dbReference>
<keyword evidence="5 9" id="KW-0297">G-protein coupled receptor</keyword>
<proteinExistence type="evidence at transcript level"/>
<dbReference type="AlphaFoldDB" id="V9L2Q3"/>
<keyword evidence="3 9" id="KW-0812">Transmembrane</keyword>
<comment type="similarity">
    <text evidence="9">Belongs to the G-protein coupled receptor 1 family.</text>
</comment>
<protein>
    <submittedName>
        <fullName evidence="12">p2Y purinoceptor 11-like protein</fullName>
    </submittedName>
</protein>